<accession>A0A1D2KBD5</accession>
<evidence type="ECO:0000256" key="4">
    <source>
        <dbReference type="ARBA" id="ARBA00022723"/>
    </source>
</evidence>
<keyword evidence="3" id="KW-0819">tRNA processing</keyword>
<keyword evidence="7" id="KW-0408">Iron</keyword>
<feature type="domain" description="4Fe-4S ferredoxin-type" evidence="9">
    <location>
        <begin position="176"/>
        <end position="208"/>
    </location>
</feature>
<dbReference type="EC" id="1.17.99.-" evidence="11"/>
<keyword evidence="5" id="KW-0671">Queuosine biosynthesis</keyword>
<evidence type="ECO:0000313" key="13">
    <source>
        <dbReference type="Proteomes" id="UP000270190"/>
    </source>
</evidence>
<dbReference type="Pfam" id="PF13646">
    <property type="entry name" value="HEAT_2"/>
    <property type="match status" value="1"/>
</dbReference>
<dbReference type="EMBL" id="CP023483">
    <property type="protein sequence ID" value="ATF25520.1"/>
    <property type="molecule type" value="Genomic_DNA"/>
</dbReference>
<evidence type="ECO:0000313" key="12">
    <source>
        <dbReference type="Proteomes" id="UP000243591"/>
    </source>
</evidence>
<dbReference type="Gene3D" id="3.30.70.20">
    <property type="match status" value="1"/>
</dbReference>
<evidence type="ECO:0000259" key="9">
    <source>
        <dbReference type="PROSITE" id="PS51379"/>
    </source>
</evidence>
<keyword evidence="4" id="KW-0479">Metal-binding</keyword>
<dbReference type="Pfam" id="PF13484">
    <property type="entry name" value="Fer4_16"/>
    <property type="match status" value="1"/>
</dbReference>
<dbReference type="GO" id="GO:0008616">
    <property type="term" value="P:tRNA queuosine(34) biosynthetic process"/>
    <property type="evidence" value="ECO:0007669"/>
    <property type="project" value="UniProtKB-KW"/>
</dbReference>
<protein>
    <submittedName>
        <fullName evidence="11">Epoxyqueuosine reductase</fullName>
        <ecNumber evidence="11">1.17.99.-</ecNumber>
    </submittedName>
    <submittedName>
        <fullName evidence="10">tRNA epoxyqueuosine(34) reductase QueG</fullName>
    </submittedName>
</protein>
<proteinExistence type="predicted"/>
<keyword evidence="12" id="KW-1185">Reference proteome</keyword>
<evidence type="ECO:0000313" key="11">
    <source>
        <dbReference type="EMBL" id="SPP30880.1"/>
    </source>
</evidence>
<dbReference type="InterPro" id="IPR016024">
    <property type="entry name" value="ARM-type_fold"/>
</dbReference>
<dbReference type="Proteomes" id="UP000243591">
    <property type="component" value="Chromosome"/>
</dbReference>
<dbReference type="NCBIfam" id="TIGR00276">
    <property type="entry name" value="tRNA epoxyqueuosine(34) reductase QueG"/>
    <property type="match status" value="1"/>
</dbReference>
<dbReference type="SUPFAM" id="SSF48371">
    <property type="entry name" value="ARM repeat"/>
    <property type="match status" value="1"/>
</dbReference>
<dbReference type="PROSITE" id="PS51379">
    <property type="entry name" value="4FE4S_FER_2"/>
    <property type="match status" value="1"/>
</dbReference>
<dbReference type="AlphaFoldDB" id="A0A1D2KBD5"/>
<dbReference type="PANTHER" id="PTHR30002">
    <property type="entry name" value="EPOXYQUEUOSINE REDUCTASE"/>
    <property type="match status" value="1"/>
</dbReference>
<organism evidence="10 12">
    <name type="scientific">Brochothrix thermosphacta</name>
    <name type="common">Microbacterium thermosphactum</name>
    <dbReference type="NCBI Taxonomy" id="2756"/>
    <lineage>
        <taxon>Bacteria</taxon>
        <taxon>Bacillati</taxon>
        <taxon>Bacillota</taxon>
        <taxon>Bacilli</taxon>
        <taxon>Bacillales</taxon>
        <taxon>Listeriaceae</taxon>
        <taxon>Brochothrix</taxon>
    </lineage>
</organism>
<dbReference type="SMART" id="SM00567">
    <property type="entry name" value="EZ_HEAT"/>
    <property type="match status" value="2"/>
</dbReference>
<dbReference type="RefSeq" id="WP_029091426.1">
    <property type="nucleotide sequence ID" value="NZ_CBCPIX010000001.1"/>
</dbReference>
<keyword evidence="2" id="KW-0963">Cytoplasm</keyword>
<keyword evidence="6 11" id="KW-0560">Oxidoreductase</keyword>
<dbReference type="GO" id="GO:0046872">
    <property type="term" value="F:metal ion binding"/>
    <property type="evidence" value="ECO:0007669"/>
    <property type="project" value="UniProtKB-KW"/>
</dbReference>
<dbReference type="InterPro" id="IPR017900">
    <property type="entry name" value="4Fe4S_Fe_S_CS"/>
</dbReference>
<evidence type="ECO:0000256" key="6">
    <source>
        <dbReference type="ARBA" id="ARBA00023002"/>
    </source>
</evidence>
<reference evidence="13" key="3">
    <citation type="submission" date="2018-04" db="EMBL/GenBank/DDBJ databases">
        <authorList>
            <person name="Illikoud N."/>
        </authorList>
    </citation>
    <scope>NUCLEOTIDE SEQUENCE [LARGE SCALE GENOMIC DNA]</scope>
</reference>
<dbReference type="FunFam" id="3.30.70.20:FF:000037">
    <property type="entry name" value="Epoxyqueuosine reductase"/>
    <property type="match status" value="1"/>
</dbReference>
<dbReference type="GO" id="GO:0052693">
    <property type="term" value="F:epoxyqueuosine reductase activity"/>
    <property type="evidence" value="ECO:0007669"/>
    <property type="project" value="TreeGrafter"/>
</dbReference>
<evidence type="ECO:0000256" key="5">
    <source>
        <dbReference type="ARBA" id="ARBA00022785"/>
    </source>
</evidence>
<dbReference type="SUPFAM" id="SSF54862">
    <property type="entry name" value="4Fe-4S ferredoxins"/>
    <property type="match status" value="1"/>
</dbReference>
<dbReference type="GO" id="GO:0051539">
    <property type="term" value="F:4 iron, 4 sulfur cluster binding"/>
    <property type="evidence" value="ECO:0007669"/>
    <property type="project" value="UniProtKB-KW"/>
</dbReference>
<dbReference type="EMBL" id="OUNC01000083">
    <property type="protein sequence ID" value="SPP30880.1"/>
    <property type="molecule type" value="Genomic_DNA"/>
</dbReference>
<evidence type="ECO:0000256" key="3">
    <source>
        <dbReference type="ARBA" id="ARBA00022694"/>
    </source>
</evidence>
<evidence type="ECO:0000256" key="7">
    <source>
        <dbReference type="ARBA" id="ARBA00023004"/>
    </source>
</evidence>
<dbReference type="InterPro" id="IPR013542">
    <property type="entry name" value="QueG_DUF1730"/>
</dbReference>
<dbReference type="Gene3D" id="1.25.10.10">
    <property type="entry name" value="Leucine-rich Repeat Variant"/>
    <property type="match status" value="1"/>
</dbReference>
<dbReference type="InterPro" id="IPR017896">
    <property type="entry name" value="4Fe4S_Fe-S-bd"/>
</dbReference>
<sequence length="382" mass="42748">MVNAQLKAEIKAYAQSIGVQKIGFTHADYFQTLEKRLTFAAEHDLLTGFEHPVIKERVDPSVIFEEPRSIIAIALAYPNQTDNNLRSKRGEWRGVFARASWGVDYHTILREKLALIEAFIKEKVPTARFKSMVDTGELSDVAVAERAGIGWRGKNTLLITPEFGSFVYLGEMITNLEFEADEPMADGCGECTQCIKACPTGALLGEGRMDGKECLSYQTQTKGMMPERFREKLHNRLYGCDTCQVVCPYNRGKDFHLHPEMEPEEAKIKPLLKPLLTISNREFKETFGPMAGSWRGKKPLQRNAILILGRYKDQTAVPDLVNCLLEDPRPVIRGTAAYSLSKIGGGIAYDALIAAEKEETDAEAYQEISKALLQLSEKEGSY</sequence>
<evidence type="ECO:0000256" key="2">
    <source>
        <dbReference type="ARBA" id="ARBA00022490"/>
    </source>
</evidence>
<dbReference type="PANTHER" id="PTHR30002:SF4">
    <property type="entry name" value="EPOXYQUEUOSINE REDUCTASE"/>
    <property type="match status" value="1"/>
</dbReference>
<dbReference type="InterPro" id="IPR004453">
    <property type="entry name" value="QueG"/>
</dbReference>
<evidence type="ECO:0000256" key="1">
    <source>
        <dbReference type="ARBA" id="ARBA00022485"/>
    </source>
</evidence>
<dbReference type="InterPro" id="IPR011989">
    <property type="entry name" value="ARM-like"/>
</dbReference>
<dbReference type="Proteomes" id="UP000270190">
    <property type="component" value="Unassembled WGS sequence"/>
</dbReference>
<dbReference type="InterPro" id="IPR004155">
    <property type="entry name" value="PBS_lyase_HEAT"/>
</dbReference>
<keyword evidence="1" id="KW-0004">4Fe-4S</keyword>
<dbReference type="Pfam" id="PF08331">
    <property type="entry name" value="QueG_DUF1730"/>
    <property type="match status" value="1"/>
</dbReference>
<dbReference type="GeneID" id="66537929"/>
<dbReference type="PROSITE" id="PS00198">
    <property type="entry name" value="4FE4S_FER_1"/>
    <property type="match status" value="1"/>
</dbReference>
<dbReference type="KEGG" id="bths:CNY62_03385"/>
<reference evidence="11" key="2">
    <citation type="submission" date="2018-04" db="EMBL/GenBank/DDBJ databases">
        <authorList>
            <person name="Go L.Y."/>
            <person name="Mitchell J.A."/>
        </authorList>
    </citation>
    <scope>NUCLEOTIDE SEQUENCE</scope>
    <source>
        <strain evidence="11">BSAS1 3</strain>
    </source>
</reference>
<reference evidence="10 12" key="1">
    <citation type="submission" date="2017-09" db="EMBL/GenBank/DDBJ databases">
        <title>Complete Genome Sequences of Two Strains of the Meat Spoilage Bacterium Brochothrix thermosphacta Isolated from Ground Chicken.</title>
        <authorList>
            <person name="Paoli G.C."/>
            <person name="Wijey C."/>
            <person name="Chen C.-Y."/>
            <person name="Nguyen L."/>
            <person name="Yan X."/>
            <person name="Irwin P.L."/>
        </authorList>
    </citation>
    <scope>NUCLEOTIDE SEQUENCE [LARGE SCALE GENOMIC DNA]</scope>
    <source>
        <strain evidence="10 12">BI</strain>
    </source>
</reference>
<evidence type="ECO:0000256" key="8">
    <source>
        <dbReference type="ARBA" id="ARBA00023014"/>
    </source>
</evidence>
<dbReference type="OrthoDB" id="9784571at2"/>
<name>A0A1D2KBD5_BROTH</name>
<gene>
    <name evidence="10" type="primary">queG</name>
    <name evidence="11" type="ORF">BTBSAS_90094</name>
    <name evidence="10" type="ORF">CNY62_03385</name>
</gene>
<keyword evidence="8" id="KW-0411">Iron-sulfur</keyword>
<dbReference type="STRING" id="2756.BFR44_00495"/>
<evidence type="ECO:0000313" key="10">
    <source>
        <dbReference type="EMBL" id="ATF25520.1"/>
    </source>
</evidence>